<evidence type="ECO:0000313" key="2">
    <source>
        <dbReference type="Proteomes" id="UP000297792"/>
    </source>
</evidence>
<keyword evidence="2" id="KW-1185">Reference proteome</keyword>
<name>A0A5F1DLK0_MYCPR</name>
<reference evidence="1 2" key="1">
    <citation type="submission" date="2018-12" db="EMBL/GenBank/DDBJ databases">
        <title>Draft genome sequences of Mycolicibacterium peregrinum isolated from a pig with lymphadenitis and from soil on the same Japanese pig farm.</title>
        <authorList>
            <person name="Komatsu T."/>
            <person name="Ohya K."/>
            <person name="Sawai K."/>
            <person name="Odoi J.O."/>
            <person name="Otsu K."/>
            <person name="Ota A."/>
            <person name="Ito T."/>
            <person name="Kawai M."/>
            <person name="Maruyama F."/>
        </authorList>
    </citation>
    <scope>NUCLEOTIDE SEQUENCE [LARGE SCALE GENOMIC DNA]</scope>
    <source>
        <strain evidence="1 2">138</strain>
    </source>
</reference>
<proteinExistence type="predicted"/>
<gene>
    <name evidence="1" type="ORF">EJD98_14100</name>
</gene>
<protein>
    <submittedName>
        <fullName evidence="1">Uncharacterized protein</fullName>
    </submittedName>
</protein>
<dbReference type="AlphaFoldDB" id="A0A5F1DLK0"/>
<sequence length="69" mass="7613">MIELTALRWITITGRGIFAEIEPAQLHDQSVHVGDHVVIDGAEKVITGIEFVDHRAERIANLALLLSDP</sequence>
<feature type="non-terminal residue" evidence="1">
    <location>
        <position position="69"/>
    </location>
</feature>
<dbReference type="RefSeq" id="WP_135366717.1">
    <property type="nucleotide sequence ID" value="NZ_RWKA01000006.1"/>
</dbReference>
<organism evidence="1 2">
    <name type="scientific">Mycolicibacterium peregrinum</name>
    <name type="common">Mycobacterium peregrinum</name>
    <dbReference type="NCBI Taxonomy" id="43304"/>
    <lineage>
        <taxon>Bacteria</taxon>
        <taxon>Bacillati</taxon>
        <taxon>Actinomycetota</taxon>
        <taxon>Actinomycetes</taxon>
        <taxon>Mycobacteriales</taxon>
        <taxon>Mycobacteriaceae</taxon>
        <taxon>Mycolicibacterium</taxon>
    </lineage>
</organism>
<evidence type="ECO:0000313" key="1">
    <source>
        <dbReference type="EMBL" id="TGB42948.1"/>
    </source>
</evidence>
<accession>A0A5F1DLK0</accession>
<dbReference type="EMBL" id="RWKA01000006">
    <property type="protein sequence ID" value="TGB42948.1"/>
    <property type="molecule type" value="Genomic_DNA"/>
</dbReference>
<dbReference type="Proteomes" id="UP000297792">
    <property type="component" value="Unassembled WGS sequence"/>
</dbReference>
<comment type="caution">
    <text evidence="1">The sequence shown here is derived from an EMBL/GenBank/DDBJ whole genome shotgun (WGS) entry which is preliminary data.</text>
</comment>